<evidence type="ECO:0000313" key="3">
    <source>
        <dbReference type="Proteomes" id="UP000027987"/>
    </source>
</evidence>
<evidence type="ECO:0000313" key="2">
    <source>
        <dbReference type="EMBL" id="AIF48140.1"/>
    </source>
</evidence>
<organism evidence="2 3">
    <name type="scientific">Dyella japonica A8</name>
    <dbReference type="NCBI Taxonomy" id="1217721"/>
    <lineage>
        <taxon>Bacteria</taxon>
        <taxon>Pseudomonadati</taxon>
        <taxon>Pseudomonadota</taxon>
        <taxon>Gammaproteobacteria</taxon>
        <taxon>Lysobacterales</taxon>
        <taxon>Rhodanobacteraceae</taxon>
        <taxon>Dyella</taxon>
    </lineage>
</organism>
<protein>
    <submittedName>
        <fullName evidence="2">Uncharacterized protein</fullName>
    </submittedName>
</protein>
<dbReference type="PATRIC" id="fig|1217721.7.peg.2713"/>
<dbReference type="AlphaFoldDB" id="A0A075K2L1"/>
<evidence type="ECO:0000256" key="1">
    <source>
        <dbReference type="SAM" id="MobiDB-lite"/>
    </source>
</evidence>
<gene>
    <name evidence="2" type="ORF">HY57_13160</name>
</gene>
<dbReference type="HOGENOM" id="CLU_1335771_0_0_6"/>
<dbReference type="EMBL" id="CP008884">
    <property type="protein sequence ID" value="AIF48140.1"/>
    <property type="molecule type" value="Genomic_DNA"/>
</dbReference>
<feature type="compositionally biased region" description="Basic and acidic residues" evidence="1">
    <location>
        <begin position="173"/>
        <end position="186"/>
    </location>
</feature>
<accession>A0A075K2L1</accession>
<feature type="compositionally biased region" description="Basic and acidic residues" evidence="1">
    <location>
        <begin position="195"/>
        <end position="205"/>
    </location>
</feature>
<keyword evidence="3" id="KW-1185">Reference proteome</keyword>
<dbReference type="Proteomes" id="UP000027987">
    <property type="component" value="Chromosome"/>
</dbReference>
<reference evidence="2 3" key="1">
    <citation type="submission" date="2014-07" db="EMBL/GenBank/DDBJ databases">
        <title>Complete Genome Sequence of Dyella japonica Strain A8 Isolated from Malaysian Tropical Soil.</title>
        <authorList>
            <person name="Hui R.K.H."/>
            <person name="Chen J.-W."/>
            <person name="Chan K.-G."/>
            <person name="Leung F.C.C."/>
        </authorList>
    </citation>
    <scope>NUCLEOTIDE SEQUENCE [LARGE SCALE GENOMIC DNA]</scope>
    <source>
        <strain evidence="2 3">A8</strain>
    </source>
</reference>
<proteinExistence type="predicted"/>
<name>A0A075K2L1_9GAMM</name>
<dbReference type="KEGG" id="dja:HY57_13160"/>
<feature type="region of interest" description="Disordered" evidence="1">
    <location>
        <begin position="173"/>
        <end position="205"/>
    </location>
</feature>
<sequence length="205" mass="23243">MSAMYGEGGVYIKTSNDRLIRSIRRELLMLLDPADGEQDPPFFEARYIPRLLAPEAIKARMDLLSLVFHKNKRTRWEFQREHRLIVDASQIAVRTGIEVNGAQAVHGADHLRIDHAGLTVDFETDGLVRHLYLQADPQVLAEEIGVIHPEHFDEVASLCGRLGLPSPRLVTDAEKLQRNDDTKNNEIDGMWLTDPPHKVSAERHT</sequence>